<dbReference type="InterPro" id="IPR000014">
    <property type="entry name" value="PAS"/>
</dbReference>
<dbReference type="RefSeq" id="WP_120811675.1">
    <property type="nucleotide sequence ID" value="NZ_RBID01000017.1"/>
</dbReference>
<evidence type="ECO:0000256" key="4">
    <source>
        <dbReference type="ARBA" id="ARBA00022679"/>
    </source>
</evidence>
<dbReference type="Pfam" id="PF08447">
    <property type="entry name" value="PAS_3"/>
    <property type="match status" value="1"/>
</dbReference>
<name>A0A495B4M7_VOGIN</name>
<dbReference type="SMART" id="SM00387">
    <property type="entry name" value="HATPase_c"/>
    <property type="match status" value="1"/>
</dbReference>
<dbReference type="CDD" id="cd00130">
    <property type="entry name" value="PAS"/>
    <property type="match status" value="2"/>
</dbReference>
<evidence type="ECO:0000256" key="5">
    <source>
        <dbReference type="ARBA" id="ARBA00022777"/>
    </source>
</evidence>
<dbReference type="InterPro" id="IPR052162">
    <property type="entry name" value="Sensor_kinase/Photoreceptor"/>
</dbReference>
<dbReference type="InterPro" id="IPR001610">
    <property type="entry name" value="PAC"/>
</dbReference>
<proteinExistence type="predicted"/>
<gene>
    <name evidence="9" type="ORF">C8E02_2865</name>
</gene>
<reference evidence="9 10" key="1">
    <citation type="submission" date="2018-10" db="EMBL/GenBank/DDBJ databases">
        <title>Genomic Encyclopedia of Type Strains, Phase IV (KMG-IV): sequencing the most valuable type-strain genomes for metagenomic binning, comparative biology and taxonomic classification.</title>
        <authorList>
            <person name="Goeker M."/>
        </authorList>
    </citation>
    <scope>NUCLEOTIDE SEQUENCE [LARGE SCALE GENOMIC DNA]</scope>
    <source>
        <strain evidence="9 10">DSM 3303</strain>
    </source>
</reference>
<feature type="domain" description="Histidine kinase" evidence="6">
    <location>
        <begin position="662"/>
        <end position="878"/>
    </location>
</feature>
<dbReference type="SUPFAM" id="SSF47384">
    <property type="entry name" value="Homodimeric domain of signal transducing histidine kinase"/>
    <property type="match status" value="1"/>
</dbReference>
<feature type="domain" description="PAS" evidence="7">
    <location>
        <begin position="404"/>
        <end position="476"/>
    </location>
</feature>
<dbReference type="InterPro" id="IPR003594">
    <property type="entry name" value="HATPase_dom"/>
</dbReference>
<dbReference type="AlphaFoldDB" id="A0A495B4M7"/>
<evidence type="ECO:0000259" key="6">
    <source>
        <dbReference type="PROSITE" id="PS50109"/>
    </source>
</evidence>
<evidence type="ECO:0000259" key="8">
    <source>
        <dbReference type="PROSITE" id="PS50113"/>
    </source>
</evidence>
<dbReference type="SUPFAM" id="SSF55785">
    <property type="entry name" value="PYP-like sensor domain (PAS domain)"/>
    <property type="match status" value="3"/>
</dbReference>
<dbReference type="Gene3D" id="3.30.565.10">
    <property type="entry name" value="Histidine kinase-like ATPase, C-terminal domain"/>
    <property type="match status" value="1"/>
</dbReference>
<evidence type="ECO:0000256" key="1">
    <source>
        <dbReference type="ARBA" id="ARBA00000085"/>
    </source>
</evidence>
<dbReference type="SMART" id="SM00091">
    <property type="entry name" value="PAS"/>
    <property type="match status" value="3"/>
</dbReference>
<comment type="catalytic activity">
    <reaction evidence="1">
        <text>ATP + protein L-histidine = ADP + protein N-phospho-L-histidine.</text>
        <dbReference type="EC" id="2.7.13.3"/>
    </reaction>
</comment>
<dbReference type="Gene3D" id="3.30.450.20">
    <property type="entry name" value="PAS domain"/>
    <property type="match status" value="3"/>
</dbReference>
<feature type="domain" description="PAC" evidence="8">
    <location>
        <begin position="480"/>
        <end position="532"/>
    </location>
</feature>
<dbReference type="InterPro" id="IPR036890">
    <property type="entry name" value="HATPase_C_sf"/>
</dbReference>
<dbReference type="SMART" id="SM00086">
    <property type="entry name" value="PAC"/>
    <property type="match status" value="3"/>
</dbReference>
<dbReference type="InterPro" id="IPR000700">
    <property type="entry name" value="PAS-assoc_C"/>
</dbReference>
<organism evidence="9 10">
    <name type="scientific">Vogesella indigofera</name>
    <name type="common">Pseudomonas indigofera</name>
    <dbReference type="NCBI Taxonomy" id="45465"/>
    <lineage>
        <taxon>Bacteria</taxon>
        <taxon>Pseudomonadati</taxon>
        <taxon>Pseudomonadota</taxon>
        <taxon>Betaproteobacteria</taxon>
        <taxon>Neisseriales</taxon>
        <taxon>Chromobacteriaceae</taxon>
        <taxon>Vogesella</taxon>
    </lineage>
</organism>
<dbReference type="PROSITE" id="PS50109">
    <property type="entry name" value="HIS_KIN"/>
    <property type="match status" value="1"/>
</dbReference>
<dbReference type="GO" id="GO:0000155">
    <property type="term" value="F:phosphorelay sensor kinase activity"/>
    <property type="evidence" value="ECO:0007669"/>
    <property type="project" value="InterPro"/>
</dbReference>
<keyword evidence="5 9" id="KW-0418">Kinase</keyword>
<evidence type="ECO:0000313" key="9">
    <source>
        <dbReference type="EMBL" id="RKQ55483.1"/>
    </source>
</evidence>
<dbReference type="EMBL" id="RBID01000017">
    <property type="protein sequence ID" value="RKQ55483.1"/>
    <property type="molecule type" value="Genomic_DNA"/>
</dbReference>
<protein>
    <recommendedName>
        <fullName evidence="2">histidine kinase</fullName>
        <ecNumber evidence="2">2.7.13.3</ecNumber>
    </recommendedName>
</protein>
<evidence type="ECO:0000259" key="7">
    <source>
        <dbReference type="PROSITE" id="PS50112"/>
    </source>
</evidence>
<keyword evidence="4" id="KW-0808">Transferase</keyword>
<dbReference type="InterPro" id="IPR004358">
    <property type="entry name" value="Sig_transdc_His_kin-like_C"/>
</dbReference>
<dbReference type="Proteomes" id="UP000279384">
    <property type="component" value="Unassembled WGS sequence"/>
</dbReference>
<dbReference type="SUPFAM" id="SSF55874">
    <property type="entry name" value="ATPase domain of HSP90 chaperone/DNA topoisomerase II/histidine kinase"/>
    <property type="match status" value="1"/>
</dbReference>
<dbReference type="Pfam" id="PF13426">
    <property type="entry name" value="PAS_9"/>
    <property type="match status" value="1"/>
</dbReference>
<feature type="domain" description="PAS" evidence="7">
    <location>
        <begin position="299"/>
        <end position="352"/>
    </location>
</feature>
<accession>A0A495B4M7</accession>
<dbReference type="PANTHER" id="PTHR43304">
    <property type="entry name" value="PHYTOCHROME-LIKE PROTEIN CPH1"/>
    <property type="match status" value="1"/>
</dbReference>
<evidence type="ECO:0000256" key="3">
    <source>
        <dbReference type="ARBA" id="ARBA00022553"/>
    </source>
</evidence>
<dbReference type="Pfam" id="PF00512">
    <property type="entry name" value="HisKA"/>
    <property type="match status" value="1"/>
</dbReference>
<dbReference type="InterPro" id="IPR013655">
    <property type="entry name" value="PAS_fold_3"/>
</dbReference>
<dbReference type="SMART" id="SM00388">
    <property type="entry name" value="HisKA"/>
    <property type="match status" value="1"/>
</dbReference>
<dbReference type="InterPro" id="IPR035965">
    <property type="entry name" value="PAS-like_dom_sf"/>
</dbReference>
<comment type="caution">
    <text evidence="9">The sequence shown here is derived from an EMBL/GenBank/DDBJ whole genome shotgun (WGS) entry which is preliminary data.</text>
</comment>
<dbReference type="Pfam" id="PF02518">
    <property type="entry name" value="HATPase_c"/>
    <property type="match status" value="1"/>
</dbReference>
<dbReference type="NCBIfam" id="TIGR00229">
    <property type="entry name" value="sensory_box"/>
    <property type="match status" value="2"/>
</dbReference>
<evidence type="ECO:0000313" key="10">
    <source>
        <dbReference type="Proteomes" id="UP000279384"/>
    </source>
</evidence>
<dbReference type="InterPro" id="IPR003661">
    <property type="entry name" value="HisK_dim/P_dom"/>
</dbReference>
<dbReference type="PRINTS" id="PR00344">
    <property type="entry name" value="BCTRLSENSOR"/>
</dbReference>
<dbReference type="CDD" id="cd00082">
    <property type="entry name" value="HisKA"/>
    <property type="match status" value="1"/>
</dbReference>
<dbReference type="PROSITE" id="PS50113">
    <property type="entry name" value="PAC"/>
    <property type="match status" value="1"/>
</dbReference>
<evidence type="ECO:0000256" key="2">
    <source>
        <dbReference type="ARBA" id="ARBA00012438"/>
    </source>
</evidence>
<dbReference type="InterPro" id="IPR036097">
    <property type="entry name" value="HisK_dim/P_sf"/>
</dbReference>
<dbReference type="PROSITE" id="PS50112">
    <property type="entry name" value="PAS"/>
    <property type="match status" value="2"/>
</dbReference>
<dbReference type="PANTHER" id="PTHR43304:SF1">
    <property type="entry name" value="PAC DOMAIN-CONTAINING PROTEIN"/>
    <property type="match status" value="1"/>
</dbReference>
<sequence>MRTQRFYQSLKRSRFYRLMPNSTIVLFFLTMAVMLWTLDARETEQLRLDLAKDTLWAEQTLRLRLDEHKDELSRLARDIGREAIDEDQFLVQASEFLANTPEMAAVVWADNSFTLRWIAPYEESRLTVGSGLSGVSASAYLQARTDGRSVMSQPYQLESGEWRFDLMVPVFRDTQFRGMVIGIYKANVFIRRVPPSWFAEKYYLELNNGEQSLVRNSHGAPSSRLSQTIVLGGTPLRLVARPVRGDHNKSRVIQLGLIVGLSLLTLLSLMSLSRHIRRRVDAERERDRVYGLSREWLGVMREDGYLLHVNPAFVGGLGYPAEQLLGTSILNYLHPDERESTQLLLRQVIEAGSVDRYVETRVINRAQEVRAIAWAMSPLPDAGVVYLSGRDITAEKQAEQALRHEYMFRKAMEDSLVVGIRAIALDGRITYVNPAFCRITGFDEAELIGLLPPYPYWSPDIAHHNYDALRQTLSGEQSQQLFESVMQRKNGERFYAQMLISPLIDADGHQTGWMAALTDMTEKRHAQQMLEAANERFIAVIEGLDAAVAVVRGESQQLLFCNHRYREWLAAPETVDSSECCDLRLYRLLQQASADQEIWLDDLQRWFLLRSRPVRWVDSDMAQMLILTDITEQHDAEQRYQEQMAKLQATSRLITMGEMASTLAHELNQPLSAIANYQAGCVERLRQGRATPESLIPVMEKITAQAERAGKIVRRVREFVKQSEPVCKPCPPSDIIDAALAIAEIEARRLGSVINVHLAANLPAVNVDPILIEQVLLNLIKNGMEAMQQLPPEQRELQISVQRSSSKRVEVAIVDCGHGVPDDIKSQLFDAFFTTKSEGMGMGLNICRSIVEFHQGQLSVEDHPLGGTIFRFTLPVYEP</sequence>
<dbReference type="EC" id="2.7.13.3" evidence="2"/>
<keyword evidence="3" id="KW-0597">Phosphoprotein</keyword>
<dbReference type="InterPro" id="IPR005467">
    <property type="entry name" value="His_kinase_dom"/>
</dbReference>
<dbReference type="Gene3D" id="1.10.287.130">
    <property type="match status" value="1"/>
</dbReference>